<feature type="region of interest" description="Disordered" evidence="1">
    <location>
        <begin position="29"/>
        <end position="60"/>
    </location>
</feature>
<keyword evidence="3" id="KW-1185">Reference proteome</keyword>
<reference evidence="2 3" key="1">
    <citation type="submission" date="2019-04" db="EMBL/GenBank/DDBJ databases">
        <title>An improved genome assembly and genetic linkage map for asparagus bean, Vigna unguiculata ssp. sesquipedialis.</title>
        <authorList>
            <person name="Xia Q."/>
            <person name="Zhang R."/>
            <person name="Dong Y."/>
        </authorList>
    </citation>
    <scope>NUCLEOTIDE SEQUENCE [LARGE SCALE GENOMIC DNA]</scope>
    <source>
        <tissue evidence="2">Leaf</tissue>
    </source>
</reference>
<evidence type="ECO:0000256" key="1">
    <source>
        <dbReference type="SAM" id="MobiDB-lite"/>
    </source>
</evidence>
<accession>A0A4D6MUA7</accession>
<feature type="compositionally biased region" description="Polar residues" evidence="1">
    <location>
        <begin position="38"/>
        <end position="52"/>
    </location>
</feature>
<protein>
    <submittedName>
        <fullName evidence="2">Uncharacterized protein</fullName>
    </submittedName>
</protein>
<gene>
    <name evidence="2" type="ORF">DEO72_LG8g1491</name>
</gene>
<proteinExistence type="predicted"/>
<evidence type="ECO:0000313" key="2">
    <source>
        <dbReference type="EMBL" id="QCE03467.1"/>
    </source>
</evidence>
<organism evidence="2 3">
    <name type="scientific">Vigna unguiculata</name>
    <name type="common">Cowpea</name>
    <dbReference type="NCBI Taxonomy" id="3917"/>
    <lineage>
        <taxon>Eukaryota</taxon>
        <taxon>Viridiplantae</taxon>
        <taxon>Streptophyta</taxon>
        <taxon>Embryophyta</taxon>
        <taxon>Tracheophyta</taxon>
        <taxon>Spermatophyta</taxon>
        <taxon>Magnoliopsida</taxon>
        <taxon>eudicotyledons</taxon>
        <taxon>Gunneridae</taxon>
        <taxon>Pentapetalae</taxon>
        <taxon>rosids</taxon>
        <taxon>fabids</taxon>
        <taxon>Fabales</taxon>
        <taxon>Fabaceae</taxon>
        <taxon>Papilionoideae</taxon>
        <taxon>50 kb inversion clade</taxon>
        <taxon>NPAAA clade</taxon>
        <taxon>indigoferoid/millettioid clade</taxon>
        <taxon>Phaseoleae</taxon>
        <taxon>Vigna</taxon>
    </lineage>
</organism>
<evidence type="ECO:0000313" key="3">
    <source>
        <dbReference type="Proteomes" id="UP000501690"/>
    </source>
</evidence>
<name>A0A4D6MUA7_VIGUN</name>
<dbReference type="AlphaFoldDB" id="A0A4D6MUA7"/>
<sequence length="60" mass="6601">MLVTFSTRPKTVQLLTYNKVSHGLTIPDAHTNLPARGPSSTNLPARSPTLRTYSPVVQHM</sequence>
<dbReference type="Proteomes" id="UP000501690">
    <property type="component" value="Linkage Group LG8"/>
</dbReference>
<dbReference type="EMBL" id="CP039352">
    <property type="protein sequence ID" value="QCE03467.1"/>
    <property type="molecule type" value="Genomic_DNA"/>
</dbReference>